<feature type="transmembrane region" description="Helical" evidence="1">
    <location>
        <begin position="181"/>
        <end position="202"/>
    </location>
</feature>
<keyword evidence="4" id="KW-1185">Reference proteome</keyword>
<evidence type="ECO:0000313" key="3">
    <source>
        <dbReference type="EMBL" id="GAP04399.1"/>
    </source>
</evidence>
<dbReference type="EMBL" id="CAUZLT010000003">
    <property type="protein sequence ID" value="CAK1242004.1"/>
    <property type="molecule type" value="Genomic_DNA"/>
</dbReference>
<dbReference type="InterPro" id="IPR004676">
    <property type="entry name" value="Cd-R_transporter"/>
</dbReference>
<evidence type="ECO:0000313" key="4">
    <source>
        <dbReference type="Proteomes" id="UP001314262"/>
    </source>
</evidence>
<organism evidence="3">
    <name type="scientific">Fructobacillus tropaeoli</name>
    <dbReference type="NCBI Taxonomy" id="709323"/>
    <lineage>
        <taxon>Bacteria</taxon>
        <taxon>Bacillati</taxon>
        <taxon>Bacillota</taxon>
        <taxon>Bacilli</taxon>
        <taxon>Lactobacillales</taxon>
        <taxon>Lactobacillaceae</taxon>
        <taxon>Fructobacillus</taxon>
    </lineage>
</organism>
<proteinExistence type="predicted"/>
<keyword evidence="1" id="KW-0472">Membrane</keyword>
<evidence type="ECO:0000256" key="1">
    <source>
        <dbReference type="SAM" id="Phobius"/>
    </source>
</evidence>
<sequence length="205" mass="22543">MTTTLITGFFSYLGTTSDYFVILVLLFATFRQKSQVRPIILGAYLGNALLVGAALLIGGALKQIPAEWLLGLMGLVPVAIGLKNYFSNEGEEEGETFVTKVQETPNQRIVLTVVLMTIAGCGADNLALYIPYFSLANWAALPIIFLMFTAILTICIFLAYRLAKVQKVQDLFERYGDLMQLLVYVALGIYILFDAGTVTHLLSLL</sequence>
<feature type="transmembrane region" description="Helical" evidence="1">
    <location>
        <begin position="138"/>
        <end position="160"/>
    </location>
</feature>
<dbReference type="Proteomes" id="UP001314262">
    <property type="component" value="Unassembled WGS sequence"/>
</dbReference>
<keyword evidence="1" id="KW-0812">Transmembrane</keyword>
<dbReference type="EMBL" id="DF968081">
    <property type="protein sequence ID" value="GAP04399.1"/>
    <property type="molecule type" value="Genomic_DNA"/>
</dbReference>
<dbReference type="Pfam" id="PF03596">
    <property type="entry name" value="Cad"/>
    <property type="match status" value="1"/>
</dbReference>
<dbReference type="RefSeq" id="WP_059393818.1">
    <property type="nucleotide sequence ID" value="NZ_BOJU01000003.1"/>
</dbReference>
<name>A0A3F3HF34_9LACO</name>
<protein>
    <submittedName>
        <fullName evidence="3">Permease, cadmium resistance protein</fullName>
    </submittedName>
    <submittedName>
        <fullName evidence="2">Predicted permease (CadD)</fullName>
    </submittedName>
</protein>
<gene>
    <name evidence="3" type="ORF">FTRO_0041410</name>
    <name evidence="2" type="ORF">R53137_KAKDMLNK_00861</name>
</gene>
<keyword evidence="1" id="KW-1133">Transmembrane helix</keyword>
<reference evidence="3" key="1">
    <citation type="journal article" date="2015" name="BMC Genomics">
        <title>Comparative genomics of Fructobacillus spp. and Leuconostoc spp. reveals niche-specific evolution of Fructobacillus spp.</title>
        <authorList>
            <person name="Endo A."/>
            <person name="Tanizawa Y."/>
            <person name="Tanaka N."/>
            <person name="Maeno S."/>
            <person name="Kumar H."/>
            <person name="Shiwa Y."/>
            <person name="Okada S."/>
            <person name="Yoshikawa H."/>
            <person name="Dicks L."/>
            <person name="Nakagawa J."/>
            <person name="Arita M."/>
        </authorList>
    </citation>
    <scope>NUCLEOTIDE SEQUENCE [LARGE SCALE GENOMIC DNA]</scope>
    <source>
        <strain evidence="3">F214-1</strain>
    </source>
</reference>
<accession>A0A3F3HF34</accession>
<dbReference type="STRING" id="709323.GCA_001047135_00949"/>
<evidence type="ECO:0000313" key="2">
    <source>
        <dbReference type="EMBL" id="CAK1242004.1"/>
    </source>
</evidence>
<feature type="transmembrane region" description="Helical" evidence="1">
    <location>
        <begin position="109"/>
        <end position="132"/>
    </location>
</feature>
<dbReference type="AlphaFoldDB" id="A0A3F3HF34"/>
<feature type="transmembrane region" description="Helical" evidence="1">
    <location>
        <begin position="6"/>
        <end position="27"/>
    </location>
</feature>
<feature type="transmembrane region" description="Helical" evidence="1">
    <location>
        <begin position="39"/>
        <end position="61"/>
    </location>
</feature>
<reference evidence="2 4" key="2">
    <citation type="submission" date="2023-10" db="EMBL/GenBank/DDBJ databases">
        <authorList>
            <person name="Botero Cardona J."/>
        </authorList>
    </citation>
    <scope>NUCLEOTIDE SEQUENCE [LARGE SCALE GENOMIC DNA]</scope>
    <source>
        <strain evidence="2 4">R-53137</strain>
    </source>
</reference>
<dbReference type="Proteomes" id="UP000064514">
    <property type="component" value="Unassembled WGS sequence"/>
</dbReference>
<feature type="transmembrane region" description="Helical" evidence="1">
    <location>
        <begin position="67"/>
        <end position="86"/>
    </location>
</feature>